<dbReference type="EMBL" id="LBJQ01000089">
    <property type="protein sequence ID" value="RXH24202.1"/>
    <property type="molecule type" value="Genomic_DNA"/>
</dbReference>
<proteinExistence type="predicted"/>
<keyword evidence="3" id="KW-1185">Reference proteome</keyword>
<name>A0A4Q0RZT3_9BRAD</name>
<dbReference type="Proteomes" id="UP000289546">
    <property type="component" value="Unassembled WGS sequence"/>
</dbReference>
<dbReference type="InterPro" id="IPR006119">
    <property type="entry name" value="Resolv_N"/>
</dbReference>
<dbReference type="SMART" id="SM00857">
    <property type="entry name" value="Resolvase"/>
    <property type="match status" value="1"/>
</dbReference>
<evidence type="ECO:0000313" key="2">
    <source>
        <dbReference type="EMBL" id="RXH24202.1"/>
    </source>
</evidence>
<dbReference type="OrthoDB" id="9791494at2"/>
<evidence type="ECO:0000313" key="3">
    <source>
        <dbReference type="Proteomes" id="UP000289546"/>
    </source>
</evidence>
<comment type="caution">
    <text evidence="2">The sequence shown here is derived from an EMBL/GenBank/DDBJ whole genome shotgun (WGS) entry which is preliminary data.</text>
</comment>
<feature type="domain" description="Resolvase/invertase-type recombinase catalytic" evidence="1">
    <location>
        <begin position="36"/>
        <end position="149"/>
    </location>
</feature>
<dbReference type="GO" id="GO:0000150">
    <property type="term" value="F:DNA strand exchange activity"/>
    <property type="evidence" value="ECO:0007669"/>
    <property type="project" value="InterPro"/>
</dbReference>
<dbReference type="GO" id="GO:0003677">
    <property type="term" value="F:DNA binding"/>
    <property type="evidence" value="ECO:0007669"/>
    <property type="project" value="InterPro"/>
</dbReference>
<dbReference type="InterPro" id="IPR036162">
    <property type="entry name" value="Resolvase-like_N_sf"/>
</dbReference>
<dbReference type="Gene3D" id="3.40.50.1390">
    <property type="entry name" value="Resolvase, N-terminal catalytic domain"/>
    <property type="match status" value="1"/>
</dbReference>
<accession>A0A4Q0RZT3</accession>
<gene>
    <name evidence="2" type="ORF">XH99_29515</name>
</gene>
<dbReference type="AlphaFoldDB" id="A0A4Q0RZT3"/>
<reference evidence="2 3" key="1">
    <citation type="submission" date="2015-04" db="EMBL/GenBank/DDBJ databases">
        <title>Comparative genomics of rhizobia nodulating Arachis hypogaea in China.</title>
        <authorList>
            <person name="Li Y."/>
        </authorList>
    </citation>
    <scope>NUCLEOTIDE SEQUENCE [LARGE SCALE GENOMIC DNA]</scope>
    <source>
        <strain evidence="2 3">CCBAU 51757</strain>
    </source>
</reference>
<sequence length="166" mass="18728">MPMTLSFSRLFRHFSSEGSRAAAGKLRLKLGFRLRAGLYVRHSRGTPVEEFLRQLQTVKEYAEALGAVVTRVYVDTDTFRTPLSEIEAAARRADFDVLIVENTDRLTRKLGRLVLLTEFVHVHSVEGGDLSSARGACPLAFYSPSRAPYGRVPYFRVPYGYRRPSS</sequence>
<evidence type="ECO:0000259" key="1">
    <source>
        <dbReference type="SMART" id="SM00857"/>
    </source>
</evidence>
<dbReference type="SUPFAM" id="SSF53041">
    <property type="entry name" value="Resolvase-like"/>
    <property type="match status" value="1"/>
</dbReference>
<dbReference type="Pfam" id="PF00239">
    <property type="entry name" value="Resolvase"/>
    <property type="match status" value="1"/>
</dbReference>
<organism evidence="2 3">
    <name type="scientific">Bradyrhizobium nanningense</name>
    <dbReference type="NCBI Taxonomy" id="1325118"/>
    <lineage>
        <taxon>Bacteria</taxon>
        <taxon>Pseudomonadati</taxon>
        <taxon>Pseudomonadota</taxon>
        <taxon>Alphaproteobacteria</taxon>
        <taxon>Hyphomicrobiales</taxon>
        <taxon>Nitrobacteraceae</taxon>
        <taxon>Bradyrhizobium</taxon>
    </lineage>
</organism>
<protein>
    <recommendedName>
        <fullName evidence="1">Resolvase/invertase-type recombinase catalytic domain-containing protein</fullName>
    </recommendedName>
</protein>